<dbReference type="EMBL" id="CABFNS010000811">
    <property type="protein sequence ID" value="VUC29858.1"/>
    <property type="molecule type" value="Genomic_DNA"/>
</dbReference>
<feature type="compositionally biased region" description="Basic and acidic residues" evidence="4">
    <location>
        <begin position="807"/>
        <end position="820"/>
    </location>
</feature>
<dbReference type="SMART" id="SM00248">
    <property type="entry name" value="ANK"/>
    <property type="match status" value="8"/>
</dbReference>
<sequence>MSSMPNSINDGPVGEEHEVTDQTDGSDHSCSFSHREPDATVDTQSQKSESINTLPERIRVIEKIRALLKKFEHVTNEESGGCHQEEQGKESTEPKREDSVEKQVISTDIDKLNDLLKELKNLDPGESVHDVTDLAFEASSGPPEVIEALIDAGALVYEPGEDGYPLLHHACRYGHTSTVKQIMKQRPPSIEQRTTDWELTPLHIAALYGQKSAAETLLEGSPEINSQDLDGWTPLMAATIEGNLDIMDVLLSHEGIIIDVPDNDGLTPLLVAIKRRLFEGVNKLLGFGADCNYGPDGGEKCLHWAMWRFSRPIFDLLMKRKDLIIDSQDSEGKTALHYACGARHQEMDEQFVLDEAPIETKNSEEPTETETKTEPDSIAIVRVLVKREANPMVATKKNETAVHFALRSTNSNELLRILPIRAEHLGPGDWDEDTLIHIAFKIRKNRKNEESLSYLMNILGNAPNEFDKTLQWAVTSHSRHGFAKYLFLNYYKKDIDEEKASWSAIRWAIYYRRQELLWWLIATSPRNTVMKEQVKAAQRIKETDESNAMKRETLGDSTLKTGKRAKEDSKQQDDEEIWTAIQDILKNPPLAQIYRDTNTLEPPELDIKLGNISSGFESLMVRFYKDKTNSNAIRLSRDVQETIYGTGVTSIMKTETKKLKSILDMGTKGAQLKKLSYKYQTMYDDEKLRFTWVHLPATNDLLKRIMIDDKKTADDFHKVNSFLRDTWFEIPDRESPSRTMRPQFVQRKRSSKDSQLKTSQTKAKSPDTTNESNDKKRSKALEVQSGQTQKQGNNEEQEQPDRHRKPENKQDKEAQEKKADLEEEDFIAVSAVYMPFLSFSTHFQSSTSHNIPNSDEKNDKKNRRSTGKEAKDPEVGKQLEELEFAHEEYHRLIDAYRDAVIHGSATLDEAYYHFASKASHDGKESHDDQDSHDDQERRNKEQIVTKLWERTNNKTAGPNEPWPILRVNQLWIWIINDKKWVNGFVEYLNKQADAGGVQSQPASTEEMMKVMVDYCIGAYERRRQPTEPGYEHHVNTVQQSEDLKHENDHKEVQQSLDVKHKNHGKSEQSSTVSEHRSHDKPDQGEKVSQKHMLSIRQQFSQYINHAGIEETKLFNTFKELVESQQKSTSGINNLRDEILRAHLLFIDVKDIRDELNILKSIAQYQEIVQEKLLGKQHCAELNLPASYVVNDVAEMDKLVERIQSARY</sequence>
<feature type="region of interest" description="Disordered" evidence="4">
    <location>
        <begin position="843"/>
        <end position="877"/>
    </location>
</feature>
<evidence type="ECO:0000313" key="5">
    <source>
        <dbReference type="EMBL" id="VUC29858.1"/>
    </source>
</evidence>
<feature type="compositionally biased region" description="Polar residues" evidence="4">
    <location>
        <begin position="756"/>
        <end position="771"/>
    </location>
</feature>
<comment type="caution">
    <text evidence="5">The sequence shown here is derived from an EMBL/GenBank/DDBJ whole genome shotgun (WGS) entry which is preliminary data.</text>
</comment>
<dbReference type="PROSITE" id="PS50297">
    <property type="entry name" value="ANK_REP_REGION"/>
    <property type="match status" value="2"/>
</dbReference>
<feature type="region of interest" description="Disordered" evidence="4">
    <location>
        <begin position="1039"/>
        <end position="1090"/>
    </location>
</feature>
<dbReference type="InterPro" id="IPR002110">
    <property type="entry name" value="Ankyrin_rpt"/>
</dbReference>
<feature type="compositionally biased region" description="Basic and acidic residues" evidence="4">
    <location>
        <begin position="1073"/>
        <end position="1088"/>
    </location>
</feature>
<feature type="compositionally biased region" description="Basic and acidic residues" evidence="4">
    <location>
        <begin position="918"/>
        <end position="952"/>
    </location>
</feature>
<name>A0ABY6UGF4_BIOOC</name>
<feature type="region of interest" description="Disordered" evidence="4">
    <location>
        <begin position="540"/>
        <end position="574"/>
    </location>
</feature>
<dbReference type="Proteomes" id="UP000766486">
    <property type="component" value="Unassembled WGS sequence"/>
</dbReference>
<feature type="repeat" description="ANK" evidence="3">
    <location>
        <begin position="230"/>
        <end position="253"/>
    </location>
</feature>
<reference evidence="5 6" key="1">
    <citation type="submission" date="2019-06" db="EMBL/GenBank/DDBJ databases">
        <authorList>
            <person name="Broberg M."/>
        </authorList>
    </citation>
    <scope>NUCLEOTIDE SEQUENCE [LARGE SCALE GENOMIC DNA]</scope>
</reference>
<dbReference type="PANTHER" id="PTHR24171">
    <property type="entry name" value="ANKYRIN REPEAT DOMAIN-CONTAINING PROTEIN 39-RELATED"/>
    <property type="match status" value="1"/>
</dbReference>
<evidence type="ECO:0000256" key="2">
    <source>
        <dbReference type="ARBA" id="ARBA00023043"/>
    </source>
</evidence>
<feature type="compositionally biased region" description="Basic and acidic residues" evidence="4">
    <location>
        <begin position="866"/>
        <end position="877"/>
    </location>
</feature>
<feature type="region of interest" description="Disordered" evidence="4">
    <location>
        <begin position="1"/>
        <end position="54"/>
    </location>
</feature>
<keyword evidence="6" id="KW-1185">Reference proteome</keyword>
<keyword evidence="1" id="KW-0677">Repeat</keyword>
<proteinExistence type="predicted"/>
<dbReference type="Gene3D" id="1.25.40.20">
    <property type="entry name" value="Ankyrin repeat-containing domain"/>
    <property type="match status" value="3"/>
</dbReference>
<feature type="compositionally biased region" description="Basic and acidic residues" evidence="4">
    <location>
        <begin position="1041"/>
        <end position="1052"/>
    </location>
</feature>
<organism evidence="5 6">
    <name type="scientific">Bionectria ochroleuca</name>
    <name type="common">Gliocladium roseum</name>
    <dbReference type="NCBI Taxonomy" id="29856"/>
    <lineage>
        <taxon>Eukaryota</taxon>
        <taxon>Fungi</taxon>
        <taxon>Dikarya</taxon>
        <taxon>Ascomycota</taxon>
        <taxon>Pezizomycotina</taxon>
        <taxon>Sordariomycetes</taxon>
        <taxon>Hypocreomycetidae</taxon>
        <taxon>Hypocreales</taxon>
        <taxon>Bionectriaceae</taxon>
        <taxon>Clonostachys</taxon>
    </lineage>
</organism>
<feature type="region of interest" description="Disordered" evidence="4">
    <location>
        <begin position="733"/>
        <end position="821"/>
    </location>
</feature>
<feature type="compositionally biased region" description="Polar residues" evidence="4">
    <location>
        <begin position="784"/>
        <end position="794"/>
    </location>
</feature>
<evidence type="ECO:0000256" key="3">
    <source>
        <dbReference type="PROSITE-ProRule" id="PRU00023"/>
    </source>
</evidence>
<feature type="compositionally biased region" description="Polar residues" evidence="4">
    <location>
        <begin position="41"/>
        <end position="53"/>
    </location>
</feature>
<gene>
    <name evidence="5" type="ORF">CLO192961_LOCUS268430</name>
</gene>
<dbReference type="InterPro" id="IPR036770">
    <property type="entry name" value="Ankyrin_rpt-contain_sf"/>
</dbReference>
<feature type="compositionally biased region" description="Basic and acidic residues" evidence="4">
    <location>
        <begin position="540"/>
        <end position="554"/>
    </location>
</feature>
<feature type="compositionally biased region" description="Basic and acidic residues" evidence="4">
    <location>
        <begin position="83"/>
        <end position="101"/>
    </location>
</feature>
<evidence type="ECO:0008006" key="7">
    <source>
        <dbReference type="Google" id="ProtNLM"/>
    </source>
</evidence>
<feature type="region of interest" description="Disordered" evidence="4">
    <location>
        <begin position="918"/>
        <end position="960"/>
    </location>
</feature>
<dbReference type="PANTHER" id="PTHR24171:SF9">
    <property type="entry name" value="ANKYRIN REPEAT DOMAIN-CONTAINING PROTEIN 39"/>
    <property type="match status" value="1"/>
</dbReference>
<protein>
    <recommendedName>
        <fullName evidence="7">Ankyrin repeat protein</fullName>
    </recommendedName>
</protein>
<accession>A0ABY6UGF4</accession>
<evidence type="ECO:0000256" key="4">
    <source>
        <dbReference type="SAM" id="MobiDB-lite"/>
    </source>
</evidence>
<evidence type="ECO:0000313" key="6">
    <source>
        <dbReference type="Proteomes" id="UP000766486"/>
    </source>
</evidence>
<dbReference type="SUPFAM" id="SSF48403">
    <property type="entry name" value="Ankyrin repeat"/>
    <property type="match status" value="2"/>
</dbReference>
<dbReference type="Pfam" id="PF12796">
    <property type="entry name" value="Ank_2"/>
    <property type="match status" value="1"/>
</dbReference>
<dbReference type="PROSITE" id="PS50088">
    <property type="entry name" value="ANK_REPEAT"/>
    <property type="match status" value="2"/>
</dbReference>
<evidence type="ECO:0000256" key="1">
    <source>
        <dbReference type="ARBA" id="ARBA00022737"/>
    </source>
</evidence>
<feature type="repeat" description="ANK" evidence="3">
    <location>
        <begin position="197"/>
        <end position="229"/>
    </location>
</feature>
<feature type="region of interest" description="Disordered" evidence="4">
    <location>
        <begin position="76"/>
        <end position="103"/>
    </location>
</feature>
<keyword evidence="2 3" id="KW-0040">ANK repeat</keyword>